<reference evidence="1 2" key="1">
    <citation type="journal article" date="2021" name="Hortic Res">
        <title>High-quality reference genome and annotation aids understanding of berry development for evergreen blueberry (Vaccinium darrowii).</title>
        <authorList>
            <person name="Yu J."/>
            <person name="Hulse-Kemp A.M."/>
            <person name="Babiker E."/>
            <person name="Staton M."/>
        </authorList>
    </citation>
    <scope>NUCLEOTIDE SEQUENCE [LARGE SCALE GENOMIC DNA]</scope>
    <source>
        <strain evidence="2">cv. NJ 8807/NJ 8810</strain>
        <tissue evidence="1">Young leaf</tissue>
    </source>
</reference>
<dbReference type="EMBL" id="CM037154">
    <property type="protein sequence ID" value="KAH7859598.1"/>
    <property type="molecule type" value="Genomic_DNA"/>
</dbReference>
<keyword evidence="2" id="KW-1185">Reference proteome</keyword>
<dbReference type="Proteomes" id="UP000828048">
    <property type="component" value="Chromosome 4"/>
</dbReference>
<evidence type="ECO:0000313" key="2">
    <source>
        <dbReference type="Proteomes" id="UP000828048"/>
    </source>
</evidence>
<accession>A0ACB7Z1B8</accession>
<proteinExistence type="predicted"/>
<evidence type="ECO:0000313" key="1">
    <source>
        <dbReference type="EMBL" id="KAH7859598.1"/>
    </source>
</evidence>
<organism evidence="1 2">
    <name type="scientific">Vaccinium darrowii</name>
    <dbReference type="NCBI Taxonomy" id="229202"/>
    <lineage>
        <taxon>Eukaryota</taxon>
        <taxon>Viridiplantae</taxon>
        <taxon>Streptophyta</taxon>
        <taxon>Embryophyta</taxon>
        <taxon>Tracheophyta</taxon>
        <taxon>Spermatophyta</taxon>
        <taxon>Magnoliopsida</taxon>
        <taxon>eudicotyledons</taxon>
        <taxon>Gunneridae</taxon>
        <taxon>Pentapetalae</taxon>
        <taxon>asterids</taxon>
        <taxon>Ericales</taxon>
        <taxon>Ericaceae</taxon>
        <taxon>Vaccinioideae</taxon>
        <taxon>Vaccinieae</taxon>
        <taxon>Vaccinium</taxon>
    </lineage>
</organism>
<name>A0ACB7Z1B8_9ERIC</name>
<gene>
    <name evidence="1" type="ORF">Vadar_003070</name>
</gene>
<comment type="caution">
    <text evidence="1">The sequence shown here is derived from an EMBL/GenBank/DDBJ whole genome shotgun (WGS) entry which is preliminary data.</text>
</comment>
<sequence>MSESNIKVTSSASTRNSKRLLFDRRYGWVFAEWKDPAEEALAGGRQMFCIVPVSKAFFRMASQWINLVGSSTVEVIKRPELLSPQILQSKFNDQRQRFPARFKRAAALRQQGRVFAAKDGGSVRSGEVVYGEGGEQRRRGRF</sequence>
<protein>
    <submittedName>
        <fullName evidence="1">Uncharacterized protein</fullName>
    </submittedName>
</protein>